<dbReference type="Proteomes" id="UP000026915">
    <property type="component" value="Chromosome 8"/>
</dbReference>
<sequence>MQWKLGMREGRWCTLVLMRVIQVVWAVKNRSEPKEIHIIRTQELIETRGGRILGLSHQNRVPLRADCCWKLEPHACLAINSNHHSLSATCLVQRSTVKGPSPS</sequence>
<keyword evidence="1" id="KW-0732">Signal</keyword>
<evidence type="ECO:0000256" key="1">
    <source>
        <dbReference type="SAM" id="SignalP"/>
    </source>
</evidence>
<keyword evidence="3" id="KW-1185">Reference proteome</keyword>
<evidence type="ECO:0008006" key="4">
    <source>
        <dbReference type="Google" id="ProtNLM"/>
    </source>
</evidence>
<proteinExistence type="predicted"/>
<dbReference type="HOGENOM" id="CLU_2268724_0_0_1"/>
<evidence type="ECO:0000313" key="2">
    <source>
        <dbReference type="EMBL" id="EOY14614.1"/>
    </source>
</evidence>
<name>A0A061FJE6_THECC</name>
<protein>
    <recommendedName>
        <fullName evidence="4">Secreted protein</fullName>
    </recommendedName>
</protein>
<organism evidence="2 3">
    <name type="scientific">Theobroma cacao</name>
    <name type="common">Cacao</name>
    <name type="synonym">Cocoa</name>
    <dbReference type="NCBI Taxonomy" id="3641"/>
    <lineage>
        <taxon>Eukaryota</taxon>
        <taxon>Viridiplantae</taxon>
        <taxon>Streptophyta</taxon>
        <taxon>Embryophyta</taxon>
        <taxon>Tracheophyta</taxon>
        <taxon>Spermatophyta</taxon>
        <taxon>Magnoliopsida</taxon>
        <taxon>eudicotyledons</taxon>
        <taxon>Gunneridae</taxon>
        <taxon>Pentapetalae</taxon>
        <taxon>rosids</taxon>
        <taxon>malvids</taxon>
        <taxon>Malvales</taxon>
        <taxon>Malvaceae</taxon>
        <taxon>Byttnerioideae</taxon>
        <taxon>Theobroma</taxon>
    </lineage>
</organism>
<evidence type="ECO:0000313" key="3">
    <source>
        <dbReference type="Proteomes" id="UP000026915"/>
    </source>
</evidence>
<gene>
    <name evidence="2" type="ORF">TCM_033929</name>
</gene>
<dbReference type="EMBL" id="CM001886">
    <property type="protein sequence ID" value="EOY14614.1"/>
    <property type="molecule type" value="Genomic_DNA"/>
</dbReference>
<feature type="signal peptide" evidence="1">
    <location>
        <begin position="1"/>
        <end position="26"/>
    </location>
</feature>
<dbReference type="Gramene" id="EOY14614">
    <property type="protein sequence ID" value="EOY14614"/>
    <property type="gene ID" value="TCM_033929"/>
</dbReference>
<feature type="chain" id="PRO_5001602650" description="Secreted protein" evidence="1">
    <location>
        <begin position="27"/>
        <end position="103"/>
    </location>
</feature>
<reference evidence="2 3" key="1">
    <citation type="journal article" date="2013" name="Genome Biol.">
        <title>The genome sequence of the most widely cultivated cacao type and its use to identify candidate genes regulating pod color.</title>
        <authorList>
            <person name="Motamayor J.C."/>
            <person name="Mockaitis K."/>
            <person name="Schmutz J."/>
            <person name="Haiminen N."/>
            <person name="Iii D.L."/>
            <person name="Cornejo O."/>
            <person name="Findley S.D."/>
            <person name="Zheng P."/>
            <person name="Utro F."/>
            <person name="Royaert S."/>
            <person name="Saski C."/>
            <person name="Jenkins J."/>
            <person name="Podicheti R."/>
            <person name="Zhao M."/>
            <person name="Scheffler B.E."/>
            <person name="Stack J.C."/>
            <person name="Feltus F.A."/>
            <person name="Mustiga G.M."/>
            <person name="Amores F."/>
            <person name="Phillips W."/>
            <person name="Marelli J.P."/>
            <person name="May G.D."/>
            <person name="Shapiro H."/>
            <person name="Ma J."/>
            <person name="Bustamante C.D."/>
            <person name="Schnell R.J."/>
            <person name="Main D."/>
            <person name="Gilbert D."/>
            <person name="Parida L."/>
            <person name="Kuhn D.N."/>
        </authorList>
    </citation>
    <scope>NUCLEOTIDE SEQUENCE [LARGE SCALE GENOMIC DNA]</scope>
    <source>
        <strain evidence="3">cv. Matina 1-6</strain>
    </source>
</reference>
<accession>A0A061FJE6</accession>
<dbReference type="AlphaFoldDB" id="A0A061FJE6"/>
<dbReference type="InParanoid" id="A0A061FJE6"/>